<evidence type="ECO:0000256" key="6">
    <source>
        <dbReference type="ARBA" id="ARBA00023136"/>
    </source>
</evidence>
<evidence type="ECO:0000259" key="9">
    <source>
        <dbReference type="PROSITE" id="PS51123"/>
    </source>
</evidence>
<dbReference type="InterPro" id="IPR036737">
    <property type="entry name" value="OmpA-like_sf"/>
</dbReference>
<name>A0A0A5FTI7_9BACI</name>
<feature type="compositionally biased region" description="Polar residues" evidence="8">
    <location>
        <begin position="88"/>
        <end position="99"/>
    </location>
</feature>
<evidence type="ECO:0000256" key="1">
    <source>
        <dbReference type="ARBA" id="ARBA00004162"/>
    </source>
</evidence>
<dbReference type="Gene3D" id="3.30.1330.60">
    <property type="entry name" value="OmpA-like domain"/>
    <property type="match status" value="1"/>
</dbReference>
<evidence type="ECO:0000256" key="3">
    <source>
        <dbReference type="ARBA" id="ARBA00022475"/>
    </source>
</evidence>
<keyword evidence="3" id="KW-1003">Cell membrane</keyword>
<accession>A0A0A5FTI7</accession>
<dbReference type="EMBL" id="AVPF01000133">
    <property type="protein sequence ID" value="KGX83224.1"/>
    <property type="molecule type" value="Genomic_DNA"/>
</dbReference>
<keyword evidence="6 7" id="KW-0472">Membrane</keyword>
<dbReference type="STRING" id="1385511.GCA_000425225_01302"/>
<dbReference type="RefSeq" id="WP_051255013.1">
    <property type="nucleotide sequence ID" value="NZ_AULJ01000013.1"/>
</dbReference>
<keyword evidence="11" id="KW-1185">Reference proteome</keyword>
<protein>
    <submittedName>
        <fullName evidence="10">Flagellar motor protein MotS</fullName>
    </submittedName>
</protein>
<feature type="domain" description="OmpA-like" evidence="9">
    <location>
        <begin position="135"/>
        <end position="256"/>
    </location>
</feature>
<comment type="caution">
    <text evidence="10">The sequence shown here is derived from an EMBL/GenBank/DDBJ whole genome shotgun (WGS) entry which is preliminary data.</text>
</comment>
<keyword evidence="10" id="KW-0969">Cilium</keyword>
<dbReference type="PROSITE" id="PS51123">
    <property type="entry name" value="OMPA_2"/>
    <property type="match status" value="1"/>
</dbReference>
<proteinExistence type="inferred from homology"/>
<gene>
    <name evidence="10" type="ORF">N783_05300</name>
</gene>
<dbReference type="PANTHER" id="PTHR30329">
    <property type="entry name" value="STATOR ELEMENT OF FLAGELLAR MOTOR COMPLEX"/>
    <property type="match status" value="1"/>
</dbReference>
<keyword evidence="4" id="KW-0812">Transmembrane</keyword>
<comment type="subcellular location">
    <subcellularLocation>
        <location evidence="1">Cell membrane</location>
        <topology evidence="1">Single-pass membrane protein</topology>
    </subcellularLocation>
</comment>
<dbReference type="InterPro" id="IPR025713">
    <property type="entry name" value="MotB-like_N_dom"/>
</dbReference>
<feature type="region of interest" description="Disordered" evidence="8">
    <location>
        <begin position="254"/>
        <end position="273"/>
    </location>
</feature>
<evidence type="ECO:0000256" key="7">
    <source>
        <dbReference type="PROSITE-ProRule" id="PRU00473"/>
    </source>
</evidence>
<keyword evidence="10" id="KW-0966">Cell projection</keyword>
<feature type="region of interest" description="Disordered" evidence="8">
    <location>
        <begin position="70"/>
        <end position="107"/>
    </location>
</feature>
<keyword evidence="10" id="KW-0282">Flagellum</keyword>
<evidence type="ECO:0000313" key="10">
    <source>
        <dbReference type="EMBL" id="KGX83224.1"/>
    </source>
</evidence>
<evidence type="ECO:0000256" key="4">
    <source>
        <dbReference type="ARBA" id="ARBA00022692"/>
    </source>
</evidence>
<reference evidence="10 11" key="1">
    <citation type="submission" date="2013-08" db="EMBL/GenBank/DDBJ databases">
        <authorList>
            <person name="Huang J."/>
            <person name="Wang G."/>
        </authorList>
    </citation>
    <scope>NUCLEOTIDE SEQUENCE [LARGE SCALE GENOMIC DNA]</scope>
    <source>
        <strain evidence="10 11">BH030004</strain>
    </source>
</reference>
<dbReference type="Pfam" id="PF13677">
    <property type="entry name" value="MotB_plug"/>
    <property type="match status" value="1"/>
</dbReference>
<dbReference type="CDD" id="cd07185">
    <property type="entry name" value="OmpA_C-like"/>
    <property type="match status" value="1"/>
</dbReference>
<dbReference type="AlphaFoldDB" id="A0A0A5FTI7"/>
<evidence type="ECO:0000256" key="8">
    <source>
        <dbReference type="SAM" id="MobiDB-lite"/>
    </source>
</evidence>
<dbReference type="Pfam" id="PF00691">
    <property type="entry name" value="OmpA"/>
    <property type="match status" value="1"/>
</dbReference>
<dbReference type="OrthoDB" id="9815217at2"/>
<sequence>MKPRRKKKQQDKGAPKWMVTFSDMMTLILVFFILLFSMSQIDLQKFQAVAESFRSRAIFDFYPSMMEFENPSQRRSSEQEQEDVSEYDSPSKNSVNQNEKGSDQNEDSLDKLVKDVKSFLDTNEMTKDITADRTDRGVVLTLQEQVLFETGNAEIIQAGRPFLDKVGQLLDRIPNYVKVEGHTDNRPISTFRYPSNWELSAARASSVIRYLTDAEQLKGSRFTAVGYGATRPIAPNDSPENWNKNRRVEIVILDPTYEDNTNQSTQKKASSES</sequence>
<dbReference type="eggNOG" id="COG1360">
    <property type="taxonomic scope" value="Bacteria"/>
</dbReference>
<comment type="similarity">
    <text evidence="2">Belongs to the MotB family.</text>
</comment>
<feature type="compositionally biased region" description="Polar residues" evidence="8">
    <location>
        <begin position="258"/>
        <end position="273"/>
    </location>
</feature>
<organism evidence="10 11">
    <name type="scientific">Pontibacillus marinus BH030004 = DSM 16465</name>
    <dbReference type="NCBI Taxonomy" id="1385511"/>
    <lineage>
        <taxon>Bacteria</taxon>
        <taxon>Bacillati</taxon>
        <taxon>Bacillota</taxon>
        <taxon>Bacilli</taxon>
        <taxon>Bacillales</taxon>
        <taxon>Bacillaceae</taxon>
        <taxon>Pontibacillus</taxon>
    </lineage>
</organism>
<dbReference type="NCBIfam" id="NF005382">
    <property type="entry name" value="PRK06925.1"/>
    <property type="match status" value="1"/>
</dbReference>
<dbReference type="Proteomes" id="UP000030403">
    <property type="component" value="Unassembled WGS sequence"/>
</dbReference>
<dbReference type="PANTHER" id="PTHR30329:SF16">
    <property type="entry name" value="CHEMOTAXIS MOTB PROTEIN"/>
    <property type="match status" value="1"/>
</dbReference>
<evidence type="ECO:0000256" key="2">
    <source>
        <dbReference type="ARBA" id="ARBA00008914"/>
    </source>
</evidence>
<dbReference type="InterPro" id="IPR006665">
    <property type="entry name" value="OmpA-like"/>
</dbReference>
<dbReference type="InterPro" id="IPR050330">
    <property type="entry name" value="Bact_OuterMem_StrucFunc"/>
</dbReference>
<dbReference type="SUPFAM" id="SSF103088">
    <property type="entry name" value="OmpA-like"/>
    <property type="match status" value="1"/>
</dbReference>
<evidence type="ECO:0000256" key="5">
    <source>
        <dbReference type="ARBA" id="ARBA00022989"/>
    </source>
</evidence>
<dbReference type="GO" id="GO:0005886">
    <property type="term" value="C:plasma membrane"/>
    <property type="evidence" value="ECO:0007669"/>
    <property type="project" value="UniProtKB-SubCell"/>
</dbReference>
<evidence type="ECO:0000313" key="11">
    <source>
        <dbReference type="Proteomes" id="UP000030403"/>
    </source>
</evidence>
<keyword evidence="5" id="KW-1133">Transmembrane helix</keyword>